<dbReference type="AlphaFoldDB" id="Q549V4"/>
<dbReference type="GO" id="GO:0005829">
    <property type="term" value="C:cytosol"/>
    <property type="evidence" value="ECO:0007669"/>
    <property type="project" value="TreeGrafter"/>
</dbReference>
<reference evidence="2" key="2">
    <citation type="submission" date="2004-04" db="EMBL/GenBank/DDBJ databases">
        <authorList>
            <person name="Saito A."/>
        </authorList>
    </citation>
    <scope>NUCLEOTIDE SEQUENCE</scope>
    <source>
        <strain evidence="2">BS</strain>
    </source>
</reference>
<dbReference type="InterPro" id="IPR006175">
    <property type="entry name" value="YjgF/YER057c/UK114"/>
</dbReference>
<dbReference type="PANTHER" id="PTHR11803:SF39">
    <property type="entry name" value="2-IMINOBUTANOATE_2-IMINOPROPANOATE DEAMINASE"/>
    <property type="match status" value="1"/>
</dbReference>
<evidence type="ECO:0000313" key="2">
    <source>
        <dbReference type="EMBL" id="BAD20692.1"/>
    </source>
</evidence>
<sequence length="132" mass="13845">MDFDMISEVSSVHAPGAVGPYSQAIKTGNLLFVSGQLPIVPATGQFCSDDAASQARQCLENIAAIADQAGTALTHTVKTTVLLTDLNDFALVNEIYAGFFSAPYPARACYEVKALPRGAKVEIEAVIAMPPA</sequence>
<dbReference type="SUPFAM" id="SSF55298">
    <property type="entry name" value="YjgF-like"/>
    <property type="match status" value="1"/>
</dbReference>
<dbReference type="InterPro" id="IPR019897">
    <property type="entry name" value="RidA_CS"/>
</dbReference>
<accession>Q549V4</accession>
<dbReference type="GO" id="GO:0019239">
    <property type="term" value="F:deaminase activity"/>
    <property type="evidence" value="ECO:0007669"/>
    <property type="project" value="TreeGrafter"/>
</dbReference>
<dbReference type="PANTHER" id="PTHR11803">
    <property type="entry name" value="2-IMINOBUTANOATE/2-IMINOPROPANOATE DEAMINASE RIDA"/>
    <property type="match status" value="1"/>
</dbReference>
<dbReference type="CDD" id="cd00448">
    <property type="entry name" value="YjgF_YER057c_UK114_family"/>
    <property type="match status" value="1"/>
</dbReference>
<name>Q549V4_9PSED</name>
<gene>
    <name evidence="2" type="primary">orf8</name>
</gene>
<dbReference type="NCBIfam" id="TIGR00004">
    <property type="entry name" value="Rid family detoxifying hydrolase"/>
    <property type="match status" value="1"/>
</dbReference>
<proteinExistence type="inferred from homology"/>
<protein>
    <submittedName>
        <fullName evidence="2">Probable translation initiation inhibitor</fullName>
    </submittedName>
</protein>
<evidence type="ECO:0000256" key="1">
    <source>
        <dbReference type="ARBA" id="ARBA00010552"/>
    </source>
</evidence>
<reference evidence="2" key="1">
    <citation type="submission" date="2004-04" db="EMBL/GenBank/DDBJ databases">
        <title>Pseudomonas sp. BS atcA, atcB, atcC, and atcR genes for L-cysteine biosynthetic pathway.</title>
        <authorList>
            <person name="Shiba T."/>
        </authorList>
    </citation>
    <scope>NUCLEOTIDE SEQUENCE</scope>
    <source>
        <strain evidence="2">BS</strain>
    </source>
</reference>
<dbReference type="Gene3D" id="3.30.1330.40">
    <property type="entry name" value="RutC-like"/>
    <property type="match status" value="1"/>
</dbReference>
<dbReference type="EMBL" id="AB176845">
    <property type="protein sequence ID" value="BAD20692.1"/>
    <property type="molecule type" value="Genomic_DNA"/>
</dbReference>
<dbReference type="InterPro" id="IPR006056">
    <property type="entry name" value="RidA"/>
</dbReference>
<dbReference type="PROSITE" id="PS01094">
    <property type="entry name" value="UPF0076"/>
    <property type="match status" value="1"/>
</dbReference>
<dbReference type="Pfam" id="PF01042">
    <property type="entry name" value="Ribonuc_L-PSP"/>
    <property type="match status" value="1"/>
</dbReference>
<comment type="similarity">
    <text evidence="1">Belongs to the RutC family.</text>
</comment>
<organism evidence="2">
    <name type="scientific">Pseudomonas sp. BS</name>
    <dbReference type="NCBI Taxonomy" id="170180"/>
    <lineage>
        <taxon>Bacteria</taxon>
        <taxon>Pseudomonadati</taxon>
        <taxon>Pseudomonadota</taxon>
        <taxon>Gammaproteobacteria</taxon>
        <taxon>Pseudomonadales</taxon>
        <taxon>Pseudomonadaceae</taxon>
        <taxon>Pseudomonas</taxon>
    </lineage>
</organism>
<dbReference type="FunFam" id="3.30.1330.40:FF:000001">
    <property type="entry name" value="L-PSP family endoribonuclease"/>
    <property type="match status" value="1"/>
</dbReference>
<dbReference type="InterPro" id="IPR035959">
    <property type="entry name" value="RutC-like_sf"/>
</dbReference>